<dbReference type="InterPro" id="IPR006641">
    <property type="entry name" value="YqgF/RNaseH-like_dom"/>
</dbReference>
<protein>
    <submittedName>
        <fullName evidence="2">Tex family protein</fullName>
    </submittedName>
</protein>
<dbReference type="InterPro" id="IPR055179">
    <property type="entry name" value="Tex-like_central_region"/>
</dbReference>
<dbReference type="SMART" id="SM00316">
    <property type="entry name" value="S1"/>
    <property type="match status" value="1"/>
</dbReference>
<dbReference type="RefSeq" id="WP_312642050.1">
    <property type="nucleotide sequence ID" value="NZ_CP116967.1"/>
</dbReference>
<dbReference type="Pfam" id="PF22706">
    <property type="entry name" value="Tex_central_region"/>
    <property type="match status" value="1"/>
</dbReference>
<dbReference type="GO" id="GO:0003735">
    <property type="term" value="F:structural constituent of ribosome"/>
    <property type="evidence" value="ECO:0007669"/>
    <property type="project" value="TreeGrafter"/>
</dbReference>
<keyword evidence="3" id="KW-1185">Reference proteome</keyword>
<organism evidence="2 3">
    <name type="scientific">Candidatus Nitrospira allomarina</name>
    <dbReference type="NCBI Taxonomy" id="3020900"/>
    <lineage>
        <taxon>Bacteria</taxon>
        <taxon>Pseudomonadati</taxon>
        <taxon>Nitrospirota</taxon>
        <taxon>Nitrospiria</taxon>
        <taxon>Nitrospirales</taxon>
        <taxon>Nitrospiraceae</taxon>
        <taxon>Nitrospira</taxon>
    </lineage>
</organism>
<dbReference type="InterPro" id="IPR003029">
    <property type="entry name" value="S1_domain"/>
</dbReference>
<evidence type="ECO:0000313" key="2">
    <source>
        <dbReference type="EMBL" id="WNM57503.1"/>
    </source>
</evidence>
<dbReference type="Gene3D" id="1.10.150.310">
    <property type="entry name" value="Tex RuvX-like domain-like"/>
    <property type="match status" value="1"/>
</dbReference>
<dbReference type="SUPFAM" id="SSF50249">
    <property type="entry name" value="Nucleic acid-binding proteins"/>
    <property type="match status" value="1"/>
</dbReference>
<dbReference type="AlphaFoldDB" id="A0AA96G986"/>
<dbReference type="InterPro" id="IPR023319">
    <property type="entry name" value="Tex-like_HTH_dom_sf"/>
</dbReference>
<dbReference type="InterPro" id="IPR010994">
    <property type="entry name" value="RuvA_2-like"/>
</dbReference>
<dbReference type="SMART" id="SM00732">
    <property type="entry name" value="YqgFc"/>
    <property type="match status" value="1"/>
</dbReference>
<dbReference type="InterPro" id="IPR032639">
    <property type="entry name" value="Tex_YqgF"/>
</dbReference>
<dbReference type="InterPro" id="IPR037027">
    <property type="entry name" value="YqgF/RNaseH-like_dom_sf"/>
</dbReference>
<dbReference type="FunFam" id="3.30.420.140:FF:000001">
    <property type="entry name" value="RNA-binding transcriptional accessory protein"/>
    <property type="match status" value="1"/>
</dbReference>
<dbReference type="PANTHER" id="PTHR10724:SF10">
    <property type="entry name" value="S1 RNA-BINDING DOMAIN-CONTAINING PROTEIN 1"/>
    <property type="match status" value="1"/>
</dbReference>
<dbReference type="FunFam" id="1.10.150.310:FF:000001">
    <property type="entry name" value="RNA-binding transcriptional accessory protein"/>
    <property type="match status" value="1"/>
</dbReference>
<dbReference type="PANTHER" id="PTHR10724">
    <property type="entry name" value="30S RIBOSOMAL PROTEIN S1"/>
    <property type="match status" value="1"/>
</dbReference>
<dbReference type="Pfam" id="PF16921">
    <property type="entry name" value="Tex_YqgF"/>
    <property type="match status" value="1"/>
</dbReference>
<dbReference type="KEGG" id="nall:PP769_16260"/>
<dbReference type="GO" id="GO:0003729">
    <property type="term" value="F:mRNA binding"/>
    <property type="evidence" value="ECO:0007669"/>
    <property type="project" value="UniProtKB-ARBA"/>
</dbReference>
<dbReference type="InterPro" id="IPR041692">
    <property type="entry name" value="HHH_9"/>
</dbReference>
<sequence length="717" mass="78646">MNSALHDQTIAKELKISDKQVAATVSLLDDGATVPFLSRYRKEVTGGLDEVVITAIRDRIAQLRELDKRRDVILASLEEQGKLTDVLQGQVHAAATMTELEDIYLPFRPKRRTRAMIAKERGLEPLALSLWAQETQLHVETEAKKYLNPELSVETVEDALAGARDIMAEWISEDLQARASMRALYLEQGIFKTTAVRGKDVQASKYRDYVEWEEPVAKAPSHRVLAMRRGETEGFLSFRVMVPEPEALSILHRLFLKGKGPASEQVTLAIKDSFTRLLSLSMETETRLVTKTRADQTAIEVFAQNVQQLLMAPPLGQKTVLAIDPGFRTGCKMVCLDRQGTLRHTETIFPHLGASGAAKAGETVVELCQRFQVEAIAVGNGTAGRETEAFLRALKLPTAIPIVMVNESGASVYSASPVAREEFPDHDVTVRGAVSIGRRLMDPLAELVKIDPKAIGVGQYQHDVDQGILKQRLQDVVISCVNRVGVDVNMASPQLLTAVSGVGPQLATNIVAYRQEHGPFSSRTALKKVPRLGAKAFEQAAGFLRITDGEHPLDASAVHPERYAVVNAMAKDLGCTVKDLMKDPARQRTIDLNRYITEDVGKPTLMDILTELAKPGRDPRQQFEAVKFDEGVQSIEQVTPGMILSGVVTNVTAFGAFVDIGVHQDGLVHISQLANKFVSDPNTVVQVNQQVKVTVLEVDVPRKRISLSMKAAANGKS</sequence>
<feature type="domain" description="S1 motif" evidence="1">
    <location>
        <begin position="641"/>
        <end position="710"/>
    </location>
</feature>
<dbReference type="FunFam" id="1.10.10.650:FF:000001">
    <property type="entry name" value="S1 RNA-binding domain 1"/>
    <property type="match status" value="1"/>
</dbReference>
<dbReference type="Gene3D" id="2.40.50.140">
    <property type="entry name" value="Nucleic acid-binding proteins"/>
    <property type="match status" value="1"/>
</dbReference>
<dbReference type="InterPro" id="IPR044146">
    <property type="entry name" value="S1_Tex"/>
</dbReference>
<name>A0AA96G986_9BACT</name>
<dbReference type="GO" id="GO:0006412">
    <property type="term" value="P:translation"/>
    <property type="evidence" value="ECO:0007669"/>
    <property type="project" value="TreeGrafter"/>
</dbReference>
<dbReference type="Proteomes" id="UP001302719">
    <property type="component" value="Chromosome"/>
</dbReference>
<evidence type="ECO:0000259" key="1">
    <source>
        <dbReference type="PROSITE" id="PS50126"/>
    </source>
</evidence>
<dbReference type="GO" id="GO:0006139">
    <property type="term" value="P:nucleobase-containing compound metabolic process"/>
    <property type="evidence" value="ECO:0007669"/>
    <property type="project" value="InterPro"/>
</dbReference>
<accession>A0AA96G986</accession>
<dbReference type="Gene3D" id="1.10.3500.10">
    <property type="entry name" value="Tex N-terminal region-like"/>
    <property type="match status" value="1"/>
</dbReference>
<dbReference type="SUPFAM" id="SSF53098">
    <property type="entry name" value="Ribonuclease H-like"/>
    <property type="match status" value="1"/>
</dbReference>
<dbReference type="Gene3D" id="3.30.420.140">
    <property type="entry name" value="YqgF/RNase H-like domain"/>
    <property type="match status" value="1"/>
</dbReference>
<dbReference type="Pfam" id="PF00575">
    <property type="entry name" value="S1"/>
    <property type="match status" value="1"/>
</dbReference>
<dbReference type="InterPro" id="IPR012340">
    <property type="entry name" value="NA-bd_OB-fold"/>
</dbReference>
<dbReference type="GO" id="GO:0005737">
    <property type="term" value="C:cytoplasm"/>
    <property type="evidence" value="ECO:0007669"/>
    <property type="project" value="UniProtKB-ARBA"/>
</dbReference>
<dbReference type="Gene3D" id="1.10.10.650">
    <property type="entry name" value="RuvA domain 2-like"/>
    <property type="match status" value="1"/>
</dbReference>
<dbReference type="InterPro" id="IPR012337">
    <property type="entry name" value="RNaseH-like_sf"/>
</dbReference>
<dbReference type="InterPro" id="IPR023323">
    <property type="entry name" value="Tex-like_dom_sf"/>
</dbReference>
<dbReference type="InterPro" id="IPR018974">
    <property type="entry name" value="Tex-like_N"/>
</dbReference>
<proteinExistence type="predicted"/>
<dbReference type="InterPro" id="IPR050437">
    <property type="entry name" value="Ribos_protein_bS1-like"/>
</dbReference>
<dbReference type="SUPFAM" id="SSF47781">
    <property type="entry name" value="RuvA domain 2-like"/>
    <property type="match status" value="2"/>
</dbReference>
<dbReference type="FunFam" id="2.40.50.140:FF:000051">
    <property type="entry name" value="RNA-binding transcriptional accessory protein"/>
    <property type="match status" value="1"/>
</dbReference>
<reference evidence="2 3" key="1">
    <citation type="submission" date="2023-01" db="EMBL/GenBank/DDBJ databases">
        <title>Cultivation and genomic characterization of new, ubiquitous marine nitrite-oxidizing bacteria from the Nitrospirales.</title>
        <authorList>
            <person name="Mueller A.J."/>
            <person name="Daebeler A."/>
            <person name="Herbold C.W."/>
            <person name="Kirkegaard R.H."/>
            <person name="Daims H."/>
        </authorList>
    </citation>
    <scope>NUCLEOTIDE SEQUENCE [LARGE SCALE GENOMIC DNA]</scope>
    <source>
        <strain evidence="2 3">VA</strain>
    </source>
</reference>
<dbReference type="Pfam" id="PF17674">
    <property type="entry name" value="HHH_9"/>
    <property type="match status" value="1"/>
</dbReference>
<dbReference type="PROSITE" id="PS50126">
    <property type="entry name" value="S1"/>
    <property type="match status" value="1"/>
</dbReference>
<dbReference type="CDD" id="cd05685">
    <property type="entry name" value="S1_Tex"/>
    <property type="match status" value="1"/>
</dbReference>
<dbReference type="Pfam" id="PF12836">
    <property type="entry name" value="HHH_3"/>
    <property type="match status" value="1"/>
</dbReference>
<gene>
    <name evidence="2" type="ORF">PP769_16260</name>
</gene>
<dbReference type="Pfam" id="PF09371">
    <property type="entry name" value="Tex_N"/>
    <property type="match status" value="1"/>
</dbReference>
<dbReference type="SUPFAM" id="SSF158832">
    <property type="entry name" value="Tex N-terminal region-like"/>
    <property type="match status" value="1"/>
</dbReference>
<dbReference type="EMBL" id="CP116967">
    <property type="protein sequence ID" value="WNM57503.1"/>
    <property type="molecule type" value="Genomic_DNA"/>
</dbReference>
<evidence type="ECO:0000313" key="3">
    <source>
        <dbReference type="Proteomes" id="UP001302719"/>
    </source>
</evidence>